<evidence type="ECO:0000256" key="1">
    <source>
        <dbReference type="SAM" id="MobiDB-lite"/>
    </source>
</evidence>
<feature type="compositionally biased region" description="Polar residues" evidence="1">
    <location>
        <begin position="99"/>
        <end position="119"/>
    </location>
</feature>
<reference evidence="2" key="1">
    <citation type="submission" date="2020-07" db="EMBL/GenBank/DDBJ databases">
        <title>Multicomponent nature underlies the extraordinary mechanical properties of spider dragline silk.</title>
        <authorList>
            <person name="Kono N."/>
            <person name="Nakamura H."/>
            <person name="Mori M."/>
            <person name="Yoshida Y."/>
            <person name="Ohtoshi R."/>
            <person name="Malay A.D."/>
            <person name="Moran D.A.P."/>
            <person name="Tomita M."/>
            <person name="Numata K."/>
            <person name="Arakawa K."/>
        </authorList>
    </citation>
    <scope>NUCLEOTIDE SEQUENCE</scope>
</reference>
<gene>
    <name evidence="2" type="ORF">TNCT_365551</name>
</gene>
<comment type="caution">
    <text evidence="2">The sequence shown here is derived from an EMBL/GenBank/DDBJ whole genome shotgun (WGS) entry which is preliminary data.</text>
</comment>
<proteinExistence type="predicted"/>
<dbReference type="AlphaFoldDB" id="A0A8X6FYF6"/>
<protein>
    <submittedName>
        <fullName evidence="2">Uncharacterized protein</fullName>
    </submittedName>
</protein>
<dbReference type="Proteomes" id="UP000887116">
    <property type="component" value="Unassembled WGS sequence"/>
</dbReference>
<organism evidence="2 3">
    <name type="scientific">Trichonephila clavata</name>
    <name type="common">Joro spider</name>
    <name type="synonym">Nephila clavata</name>
    <dbReference type="NCBI Taxonomy" id="2740835"/>
    <lineage>
        <taxon>Eukaryota</taxon>
        <taxon>Metazoa</taxon>
        <taxon>Ecdysozoa</taxon>
        <taxon>Arthropoda</taxon>
        <taxon>Chelicerata</taxon>
        <taxon>Arachnida</taxon>
        <taxon>Araneae</taxon>
        <taxon>Araneomorphae</taxon>
        <taxon>Entelegynae</taxon>
        <taxon>Araneoidea</taxon>
        <taxon>Nephilidae</taxon>
        <taxon>Trichonephila</taxon>
    </lineage>
</organism>
<name>A0A8X6FYF6_TRICU</name>
<dbReference type="EMBL" id="BMAO01010864">
    <property type="protein sequence ID" value="GFQ70033.1"/>
    <property type="molecule type" value="Genomic_DNA"/>
</dbReference>
<evidence type="ECO:0000313" key="2">
    <source>
        <dbReference type="EMBL" id="GFQ70033.1"/>
    </source>
</evidence>
<evidence type="ECO:0000313" key="3">
    <source>
        <dbReference type="Proteomes" id="UP000887116"/>
    </source>
</evidence>
<keyword evidence="3" id="KW-1185">Reference proteome</keyword>
<feature type="region of interest" description="Disordered" evidence="1">
    <location>
        <begin position="50"/>
        <end position="135"/>
    </location>
</feature>
<sequence>MEDRLEDLEVRIRHILNSLIAKSSVNSVHNRENEISQANSKLKLEIKLPKISLPSGKHRKTSPYLTRSQAETRRQGERAASTSRRRYRPYKLHREKDATTNGFASTRNDDSLWSNSTDVQAKDPKAWNGDSTESP</sequence>
<accession>A0A8X6FYF6</accession>